<keyword evidence="1" id="KW-0131">Cell cycle</keyword>
<evidence type="ECO:0000259" key="2">
    <source>
        <dbReference type="Pfam" id="PF26298"/>
    </source>
</evidence>
<comment type="caution">
    <text evidence="4">The sequence shown here is derived from an EMBL/GenBank/DDBJ whole genome shotgun (WGS) entry which is preliminary data.</text>
</comment>
<dbReference type="GO" id="GO:0009252">
    <property type="term" value="P:peptidoglycan biosynthetic process"/>
    <property type="evidence" value="ECO:0007669"/>
    <property type="project" value="UniProtKB-UniRule"/>
</dbReference>
<evidence type="ECO:0000313" key="4">
    <source>
        <dbReference type="EMBL" id="OGL72030.1"/>
    </source>
</evidence>
<dbReference type="Pfam" id="PF26298">
    <property type="entry name" value="MurL_epimerase_C"/>
    <property type="match status" value="1"/>
</dbReference>
<dbReference type="Pfam" id="PF26299">
    <property type="entry name" value="MurL_N"/>
    <property type="match status" value="1"/>
</dbReference>
<sequence length="456" mass="51739">MPAESHFSFAFFAFSPKNGRVVLRYRLDDLEFHEQLYLPMEGVDKTKVDWDAFDHALFGLHLAGGVSYWKARCPKRITVETGTLTKDQAVFWNDFYTKGLGEFFYKNEIDFRGLVEFKYDREKSRIENGESRLKNPELRIQNQAALRPLVPVGGGKDSVVTVELLKAANIPVTAFVTKRAAPIDATVRAMDVPSLVVERELDPQLFELNKDPHTYNGHAPITGYLHFVALLTAILHGHTDVVWSLEESASEGNLEYLGEIINHQYTKSLEFERAFAAYVKTNITRSVHSFSLLRPFSELRIVEEFAKHPKYFNAFSSCNHNFTIAKTVAHHKVFWCGECEKCAFVFVALGASLPHKNVVEIFGSDLFASAALLPTLKQLMGVEGHKPFECVGTVGETIAAMELSHRRGDCETSLWMQWFVNEARPKQRDLDKLIKRVLAPSNDHDIPQEYARVLPQ</sequence>
<evidence type="ECO:0000259" key="3">
    <source>
        <dbReference type="Pfam" id="PF26299"/>
    </source>
</evidence>
<feature type="domain" description="MurL C-terminal" evidence="2">
    <location>
        <begin position="315"/>
        <end position="424"/>
    </location>
</feature>
<name>A0A1F7U183_9BACT</name>
<dbReference type="UniPathway" id="UPA00219"/>
<gene>
    <name evidence="1" type="primary">murL</name>
    <name evidence="4" type="ORF">A3C17_04570</name>
</gene>
<proteinExistence type="inferred from homology"/>
<comment type="catalytic activity">
    <reaction evidence="1">
        <text>UDP-N-acetyl-alpha-D-muramoyl-L-alanyl-L-glutamate + ATP + H2O = UDP-N-acetyl-alpha-D-muramoyl-L-alanyl-D-glutamate + AMP + diphosphate + H(+)</text>
        <dbReference type="Rhea" id="RHEA:58812"/>
        <dbReference type="ChEBI" id="CHEBI:15377"/>
        <dbReference type="ChEBI" id="CHEBI:15378"/>
        <dbReference type="ChEBI" id="CHEBI:30616"/>
        <dbReference type="ChEBI" id="CHEBI:33019"/>
        <dbReference type="ChEBI" id="CHEBI:83900"/>
        <dbReference type="ChEBI" id="CHEBI:142725"/>
        <dbReference type="ChEBI" id="CHEBI:456215"/>
        <dbReference type="EC" id="5.1.1.23"/>
    </reaction>
</comment>
<dbReference type="EMBL" id="MGDX01000002">
    <property type="protein sequence ID" value="OGL72030.1"/>
    <property type="molecule type" value="Genomic_DNA"/>
</dbReference>
<dbReference type="InterPro" id="IPR058740">
    <property type="entry name" value="MurL_N"/>
</dbReference>
<dbReference type="Proteomes" id="UP000177097">
    <property type="component" value="Unassembled WGS sequence"/>
</dbReference>
<dbReference type="HAMAP" id="MF_02209">
    <property type="entry name" value="MurL"/>
    <property type="match status" value="1"/>
</dbReference>
<accession>A0A1F7U183</accession>
<comment type="pathway">
    <text evidence="1">Cell wall biogenesis; peptidoglycan biosynthesis.</text>
</comment>
<keyword evidence="1" id="KW-0133">Cell shape</keyword>
<dbReference type="InterPro" id="IPR058741">
    <property type="entry name" value="MurL_C"/>
</dbReference>
<dbReference type="GO" id="GO:0016855">
    <property type="term" value="F:racemase and epimerase activity, acting on amino acids and derivatives"/>
    <property type="evidence" value="ECO:0007669"/>
    <property type="project" value="UniProtKB-UniRule"/>
</dbReference>
<dbReference type="GO" id="GO:0071555">
    <property type="term" value="P:cell wall organization"/>
    <property type="evidence" value="ECO:0007669"/>
    <property type="project" value="UniProtKB-KW"/>
</dbReference>
<protein>
    <recommendedName>
        <fullName evidence="1">UDP-N-acetyl-alpha-D-muramoyl-L-alanyl-L-glutamate epimerase</fullName>
        <ecNumber evidence="1">5.1.1.23</ecNumber>
    </recommendedName>
    <alternativeName>
        <fullName evidence="1">UDP-MurNAc-L-Ala-L-Glu epimerase</fullName>
    </alternativeName>
</protein>
<keyword evidence="1" id="KW-0961">Cell wall biogenesis/degradation</keyword>
<evidence type="ECO:0000313" key="5">
    <source>
        <dbReference type="Proteomes" id="UP000177097"/>
    </source>
</evidence>
<dbReference type="GO" id="GO:0051301">
    <property type="term" value="P:cell division"/>
    <property type="evidence" value="ECO:0007669"/>
    <property type="project" value="UniProtKB-KW"/>
</dbReference>
<dbReference type="AlphaFoldDB" id="A0A1F7U183"/>
<comment type="similarity">
    <text evidence="1">Belongs to the MurL family.</text>
</comment>
<dbReference type="GO" id="GO:0005737">
    <property type="term" value="C:cytoplasm"/>
    <property type="evidence" value="ECO:0007669"/>
    <property type="project" value="UniProtKB-UniRule"/>
</dbReference>
<keyword evidence="1" id="KW-0573">Peptidoglycan synthesis</keyword>
<comment type="function">
    <text evidence="1">Cell wall formation. Catalyzes epimerization of the terminal L-glutamate in UDP-N-acetyl-alpha-D-muramoyl-L-alanyl-L-glutamate.</text>
</comment>
<feature type="domain" description="MurL N-terminal" evidence="3">
    <location>
        <begin position="5"/>
        <end position="292"/>
    </location>
</feature>
<keyword evidence="1" id="KW-0413">Isomerase</keyword>
<dbReference type="GO" id="GO:0008360">
    <property type="term" value="P:regulation of cell shape"/>
    <property type="evidence" value="ECO:0007669"/>
    <property type="project" value="UniProtKB-KW"/>
</dbReference>
<reference evidence="4 5" key="1">
    <citation type="journal article" date="2016" name="Nat. Commun.">
        <title>Thousands of microbial genomes shed light on interconnected biogeochemical processes in an aquifer system.</title>
        <authorList>
            <person name="Anantharaman K."/>
            <person name="Brown C.T."/>
            <person name="Hug L.A."/>
            <person name="Sharon I."/>
            <person name="Castelle C.J."/>
            <person name="Probst A.J."/>
            <person name="Thomas B.C."/>
            <person name="Singh A."/>
            <person name="Wilkins M.J."/>
            <person name="Karaoz U."/>
            <person name="Brodie E.L."/>
            <person name="Williams K.H."/>
            <person name="Hubbard S.S."/>
            <person name="Banfield J.F."/>
        </authorList>
    </citation>
    <scope>NUCLEOTIDE SEQUENCE [LARGE SCALE GENOMIC DNA]</scope>
</reference>
<dbReference type="InterPro" id="IPR043689">
    <property type="entry name" value="MurL"/>
</dbReference>
<evidence type="ECO:0000256" key="1">
    <source>
        <dbReference type="HAMAP-Rule" id="MF_02209"/>
    </source>
</evidence>
<keyword evidence="1" id="KW-0132">Cell division</keyword>
<dbReference type="EC" id="5.1.1.23" evidence="1"/>
<organism evidence="4 5">
    <name type="scientific">Candidatus Uhrbacteria bacterium RIFCSPHIGHO2_02_FULL_53_13</name>
    <dbReference type="NCBI Taxonomy" id="1802389"/>
    <lineage>
        <taxon>Bacteria</taxon>
        <taxon>Candidatus Uhriibacteriota</taxon>
    </lineage>
</organism>